<evidence type="ECO:0000313" key="2">
    <source>
        <dbReference type="EMBL" id="PHP68237.1"/>
    </source>
</evidence>
<accession>A0A2G1QRR9</accession>
<keyword evidence="3" id="KW-1185">Reference proteome</keyword>
<dbReference type="OrthoDB" id="8099241at2"/>
<dbReference type="EMBL" id="PDVP01000002">
    <property type="protein sequence ID" value="PHP68237.1"/>
    <property type="molecule type" value="Genomic_DNA"/>
</dbReference>
<sequence>MIRILSLLLLLAGLAAAVGYPWAVENFSGNELGTIRVYDRDNGFKAARVIISPVDAPVRVLVDLTAMPQRVLPSDRAILDLTIAGVDGSKRTERLEFAPTQANREDASLSSDQVYRASAGMIEPRITGEYTFTFAPVGDPTVEMKALDLVLRGNALAWDRRIQPAGFIAMALGFIGFVLTFRSRTPAPREPQRRRWGRD</sequence>
<dbReference type="RefSeq" id="WP_099304905.1">
    <property type="nucleotide sequence ID" value="NZ_PDVP01000002.1"/>
</dbReference>
<evidence type="ECO:0000256" key="1">
    <source>
        <dbReference type="SAM" id="Phobius"/>
    </source>
</evidence>
<dbReference type="Proteomes" id="UP000221168">
    <property type="component" value="Unassembled WGS sequence"/>
</dbReference>
<gene>
    <name evidence="2" type="ORF">CSC94_06175</name>
</gene>
<organism evidence="2 3">
    <name type="scientific">Zhengella mangrovi</name>
    <dbReference type="NCBI Taxonomy" id="1982044"/>
    <lineage>
        <taxon>Bacteria</taxon>
        <taxon>Pseudomonadati</taxon>
        <taxon>Pseudomonadota</taxon>
        <taxon>Alphaproteobacteria</taxon>
        <taxon>Hyphomicrobiales</taxon>
        <taxon>Notoacmeibacteraceae</taxon>
        <taxon>Zhengella</taxon>
    </lineage>
</organism>
<comment type="caution">
    <text evidence="2">The sequence shown here is derived from an EMBL/GenBank/DDBJ whole genome shotgun (WGS) entry which is preliminary data.</text>
</comment>
<evidence type="ECO:0000313" key="3">
    <source>
        <dbReference type="Proteomes" id="UP000221168"/>
    </source>
</evidence>
<keyword evidence="1" id="KW-1133">Transmembrane helix</keyword>
<dbReference type="AlphaFoldDB" id="A0A2G1QRR9"/>
<reference evidence="2 3" key="1">
    <citation type="submission" date="2017-10" db="EMBL/GenBank/DDBJ databases">
        <title>Sedimentibacterium mangrovi gen. nov., sp. nov., a novel member of family Phyllobacteriacea isolated from mangrove sediment.</title>
        <authorList>
            <person name="Liao H."/>
            <person name="Tian Y."/>
        </authorList>
    </citation>
    <scope>NUCLEOTIDE SEQUENCE [LARGE SCALE GENOMIC DNA]</scope>
    <source>
        <strain evidence="2 3">X9-2-2</strain>
    </source>
</reference>
<keyword evidence="1" id="KW-0812">Transmembrane</keyword>
<proteinExistence type="predicted"/>
<feature type="transmembrane region" description="Helical" evidence="1">
    <location>
        <begin position="162"/>
        <end position="181"/>
    </location>
</feature>
<protein>
    <submittedName>
        <fullName evidence="2">Uncharacterized protein</fullName>
    </submittedName>
</protein>
<keyword evidence="1" id="KW-0472">Membrane</keyword>
<name>A0A2G1QRR9_9HYPH</name>